<reference evidence="1 2" key="1">
    <citation type="journal article" date="2018" name="PLoS Genet.">
        <title>Population sequencing reveals clonal diversity and ancestral inbreeding in the grapevine cultivar Chardonnay.</title>
        <authorList>
            <person name="Roach M.J."/>
            <person name="Johnson D.L."/>
            <person name="Bohlmann J."/>
            <person name="van Vuuren H.J."/>
            <person name="Jones S.J."/>
            <person name="Pretorius I.S."/>
            <person name="Schmidt S.A."/>
            <person name="Borneman A.R."/>
        </authorList>
    </citation>
    <scope>NUCLEOTIDE SEQUENCE [LARGE SCALE GENOMIC DNA]</scope>
    <source>
        <strain evidence="2">cv. Chardonnay</strain>
        <tissue evidence="1">Leaf</tissue>
    </source>
</reference>
<comment type="caution">
    <text evidence="1">The sequence shown here is derived from an EMBL/GenBank/DDBJ whole genome shotgun (WGS) entry which is preliminary data.</text>
</comment>
<sequence>MKEHVPATCTQEKRPKSRYFRKKFITAIARLAPKKQQAIRDMGFGGLLTFACRELRYELCGWLISQYDFTYHRLNMVTGNDVTINEEHVSRVMGIPIKVKKLLSTLIQLILHLQHIPILKRTWLH</sequence>
<dbReference type="AlphaFoldDB" id="A0A438CEP1"/>
<name>A0A438CEP1_VITVI</name>
<dbReference type="Proteomes" id="UP000288805">
    <property type="component" value="Unassembled WGS sequence"/>
</dbReference>
<proteinExistence type="predicted"/>
<protein>
    <submittedName>
        <fullName evidence="1">Uncharacterized protein</fullName>
    </submittedName>
</protein>
<accession>A0A438CEP1</accession>
<evidence type="ECO:0000313" key="1">
    <source>
        <dbReference type="EMBL" id="RVW21668.1"/>
    </source>
</evidence>
<gene>
    <name evidence="1" type="ORF">CK203_099920</name>
</gene>
<dbReference type="EMBL" id="QGNW01002275">
    <property type="protein sequence ID" value="RVW21668.1"/>
    <property type="molecule type" value="Genomic_DNA"/>
</dbReference>
<organism evidence="1 2">
    <name type="scientific">Vitis vinifera</name>
    <name type="common">Grape</name>
    <dbReference type="NCBI Taxonomy" id="29760"/>
    <lineage>
        <taxon>Eukaryota</taxon>
        <taxon>Viridiplantae</taxon>
        <taxon>Streptophyta</taxon>
        <taxon>Embryophyta</taxon>
        <taxon>Tracheophyta</taxon>
        <taxon>Spermatophyta</taxon>
        <taxon>Magnoliopsida</taxon>
        <taxon>eudicotyledons</taxon>
        <taxon>Gunneridae</taxon>
        <taxon>Pentapetalae</taxon>
        <taxon>rosids</taxon>
        <taxon>Vitales</taxon>
        <taxon>Vitaceae</taxon>
        <taxon>Viteae</taxon>
        <taxon>Vitis</taxon>
    </lineage>
</organism>
<evidence type="ECO:0000313" key="2">
    <source>
        <dbReference type="Proteomes" id="UP000288805"/>
    </source>
</evidence>